<evidence type="ECO:0000259" key="5">
    <source>
        <dbReference type="Pfam" id="PF02518"/>
    </source>
</evidence>
<dbReference type="GO" id="GO:0046983">
    <property type="term" value="F:protein dimerization activity"/>
    <property type="evidence" value="ECO:0007669"/>
    <property type="project" value="InterPro"/>
</dbReference>
<feature type="transmembrane region" description="Helical" evidence="4">
    <location>
        <begin position="106"/>
        <end position="139"/>
    </location>
</feature>
<keyword evidence="8" id="KW-1185">Reference proteome</keyword>
<dbReference type="Proteomes" id="UP000298860">
    <property type="component" value="Unassembled WGS sequence"/>
</dbReference>
<evidence type="ECO:0000313" key="7">
    <source>
        <dbReference type="EMBL" id="GDY31392.1"/>
    </source>
</evidence>
<gene>
    <name evidence="7" type="primary">desK</name>
    <name evidence="7" type="ORF">GTS_30250</name>
</gene>
<dbReference type="GO" id="GO:0016020">
    <property type="term" value="C:membrane"/>
    <property type="evidence" value="ECO:0007669"/>
    <property type="project" value="InterPro"/>
</dbReference>
<feature type="transmembrane region" description="Helical" evidence="4">
    <location>
        <begin position="78"/>
        <end position="99"/>
    </location>
</feature>
<evidence type="ECO:0000259" key="6">
    <source>
        <dbReference type="Pfam" id="PF07730"/>
    </source>
</evidence>
<dbReference type="CDD" id="cd16917">
    <property type="entry name" value="HATPase_UhpB-NarQ-NarX-like"/>
    <property type="match status" value="1"/>
</dbReference>
<dbReference type="SUPFAM" id="SSF55874">
    <property type="entry name" value="ATPase domain of HSP90 chaperone/DNA topoisomerase II/histidine kinase"/>
    <property type="match status" value="1"/>
</dbReference>
<protein>
    <submittedName>
        <fullName evidence="7">Two-component sensor histidine kinase</fullName>
    </submittedName>
</protein>
<organism evidence="7 8">
    <name type="scientific">Gandjariella thermophila</name>
    <dbReference type="NCBI Taxonomy" id="1931992"/>
    <lineage>
        <taxon>Bacteria</taxon>
        <taxon>Bacillati</taxon>
        <taxon>Actinomycetota</taxon>
        <taxon>Actinomycetes</taxon>
        <taxon>Pseudonocardiales</taxon>
        <taxon>Pseudonocardiaceae</taxon>
        <taxon>Gandjariella</taxon>
    </lineage>
</organism>
<dbReference type="EMBL" id="BJFL01000014">
    <property type="protein sequence ID" value="GDY31392.1"/>
    <property type="molecule type" value="Genomic_DNA"/>
</dbReference>
<feature type="domain" description="Histidine kinase/HSP90-like ATPase" evidence="5">
    <location>
        <begin position="295"/>
        <end position="376"/>
    </location>
</feature>
<evidence type="ECO:0000256" key="4">
    <source>
        <dbReference type="SAM" id="Phobius"/>
    </source>
</evidence>
<feature type="transmembrane region" description="Helical" evidence="4">
    <location>
        <begin position="22"/>
        <end position="40"/>
    </location>
</feature>
<dbReference type="InterPro" id="IPR050482">
    <property type="entry name" value="Sensor_HK_TwoCompSys"/>
</dbReference>
<dbReference type="Gene3D" id="1.20.5.1930">
    <property type="match status" value="1"/>
</dbReference>
<feature type="domain" description="Signal transduction histidine kinase subgroup 3 dimerisation and phosphoacceptor" evidence="6">
    <location>
        <begin position="189"/>
        <end position="257"/>
    </location>
</feature>
<dbReference type="InterPro" id="IPR036890">
    <property type="entry name" value="HATPase_C_sf"/>
</dbReference>
<dbReference type="AlphaFoldDB" id="A0A4D4J846"/>
<accession>A0A4D4J846</accession>
<keyword evidence="3" id="KW-0902">Two-component regulatory system</keyword>
<feature type="transmembrane region" description="Helical" evidence="4">
    <location>
        <begin position="52"/>
        <end position="72"/>
    </location>
</feature>
<dbReference type="Pfam" id="PF07730">
    <property type="entry name" value="HisKA_3"/>
    <property type="match status" value="1"/>
</dbReference>
<dbReference type="InterPro" id="IPR011712">
    <property type="entry name" value="Sig_transdc_His_kin_sub3_dim/P"/>
</dbReference>
<keyword evidence="2 7" id="KW-0418">Kinase</keyword>
<evidence type="ECO:0000256" key="1">
    <source>
        <dbReference type="ARBA" id="ARBA00022679"/>
    </source>
</evidence>
<evidence type="ECO:0000256" key="3">
    <source>
        <dbReference type="ARBA" id="ARBA00023012"/>
    </source>
</evidence>
<reference evidence="8" key="1">
    <citation type="submission" date="2019-04" db="EMBL/GenBank/DDBJ databases">
        <title>Draft genome sequence of Pseudonocardiaceae bacterium SL3-2-4.</title>
        <authorList>
            <person name="Ningsih F."/>
            <person name="Yokota A."/>
            <person name="Sakai Y."/>
            <person name="Nanatani K."/>
            <person name="Yabe S."/>
            <person name="Oetari A."/>
            <person name="Sjamsuridzal W."/>
        </authorList>
    </citation>
    <scope>NUCLEOTIDE SEQUENCE [LARGE SCALE GENOMIC DNA]</scope>
    <source>
        <strain evidence="8">SL3-2-4</strain>
    </source>
</reference>
<comment type="caution">
    <text evidence="7">The sequence shown here is derived from an EMBL/GenBank/DDBJ whole genome shotgun (WGS) entry which is preliminary data.</text>
</comment>
<dbReference type="Pfam" id="PF02518">
    <property type="entry name" value="HATPase_c"/>
    <property type="match status" value="1"/>
</dbReference>
<proteinExistence type="predicted"/>
<evidence type="ECO:0000313" key="8">
    <source>
        <dbReference type="Proteomes" id="UP000298860"/>
    </source>
</evidence>
<keyword evidence="4" id="KW-0472">Membrane</keyword>
<evidence type="ECO:0000256" key="2">
    <source>
        <dbReference type="ARBA" id="ARBA00022777"/>
    </source>
</evidence>
<dbReference type="GO" id="GO:0000155">
    <property type="term" value="F:phosphorelay sensor kinase activity"/>
    <property type="evidence" value="ECO:0007669"/>
    <property type="project" value="InterPro"/>
</dbReference>
<dbReference type="PANTHER" id="PTHR24421:SF63">
    <property type="entry name" value="SENSOR HISTIDINE KINASE DESK"/>
    <property type="match status" value="1"/>
</dbReference>
<name>A0A4D4J846_9PSEU</name>
<keyword evidence="4" id="KW-0812">Transmembrane</keyword>
<keyword evidence="1" id="KW-0808">Transferase</keyword>
<keyword evidence="4" id="KW-1133">Transmembrane helix</keyword>
<dbReference type="PANTHER" id="PTHR24421">
    <property type="entry name" value="NITRATE/NITRITE SENSOR PROTEIN NARX-RELATED"/>
    <property type="match status" value="1"/>
</dbReference>
<dbReference type="Gene3D" id="3.30.565.10">
    <property type="entry name" value="Histidine kinase-like ATPase, C-terminal domain"/>
    <property type="match status" value="1"/>
</dbReference>
<sequence>MSAVSDKQCRQVVGLASRRGRLRWLIPGGFFSLFLVPSAVQHVTEAGSLPRAVLIGAVFGGYGAAYLVAPPLLWPRPVWVKIVGSVAHLALGFGLLALFGQDSLILMIYAMGVAAVMLPVPWAVLVDGAVLAALVGWTLATDTLAVHGGELVTLLSVSVSLVFMGELVRTVVELRAARDEVARLAVAEERARFARDLHDVLGHSLTTITVKAGLVRRLLEAGADRERAAAEVREVEQLARQALTEVRATVSGYREASLVAEVAGARAALRAAGVEPVLPHAVDDVPAALQPVFGYVLREGVTNVLRHSGATRCEVRLGRTWLEIRDNGPGGTSTVDSLGAGHGLEGLRERLAAVGGTLEAGRLPAGGFRLRASVPPAAEREAAPAAEPRLGLA</sequence>
<dbReference type="InterPro" id="IPR003594">
    <property type="entry name" value="HATPase_dom"/>
</dbReference>